<reference evidence="3" key="1">
    <citation type="submission" date="2020-12" db="EMBL/GenBank/DDBJ databases">
        <title>Taurinivorans muris gen. nov., sp. nov., fundamental and realized metabolic niche of a ubiquitous sulfidogenic bacterium in the murine intestine.</title>
        <authorList>
            <person name="Ye H."/>
            <person name="Hanson B.T."/>
            <person name="Loy A."/>
        </authorList>
    </citation>
    <scope>NUCLEOTIDE SEQUENCE</scope>
    <source>
        <strain evidence="3">LT0009</strain>
    </source>
</reference>
<gene>
    <name evidence="3" type="ORF">JBF11_08710</name>
</gene>
<proteinExistence type="predicted"/>
<evidence type="ECO:0000256" key="2">
    <source>
        <dbReference type="SAM" id="MobiDB-lite"/>
    </source>
</evidence>
<dbReference type="Pfam" id="PF01969">
    <property type="entry name" value="Ni_insertion"/>
    <property type="match status" value="1"/>
</dbReference>
<dbReference type="PANTHER" id="PTHR36566">
    <property type="entry name" value="NICKEL INSERTION PROTEIN-RELATED"/>
    <property type="match status" value="1"/>
</dbReference>
<sequence>MEHSHKHSREHSHQHSHTDEHTHHEHGHTHEYQHNTHGKTQQKILCIRPQSGLSGDMLLCGLASLLELSQEQLNSHIKTLNFPQLEDRVRIEDRFVNGIRGKSAHITLEHEHAHRTLADIEKIIEKSGMHENSKDLAVKTFTLLAEAEGNVHGKEADSVTFHEVGALDSILDICLVCALYTELAPDNFICGPLPLADGTIHCMHGLIPSPAPAVLALLQGAAVCPFAGKGETVTPTAIALLKTLEAHFENWASMRMEKTVLVYGGKIFENAPNGSIFALGTSL</sequence>
<feature type="region of interest" description="Disordered" evidence="2">
    <location>
        <begin position="1"/>
        <end position="37"/>
    </location>
</feature>
<evidence type="ECO:0000313" key="3">
    <source>
        <dbReference type="EMBL" id="UWX05514.1"/>
    </source>
</evidence>
<name>A0ABY5Y1Q3_9BACT</name>
<dbReference type="PANTHER" id="PTHR36566:SF1">
    <property type="entry name" value="PYRIDINIUM-3,5-BISTHIOCARBOXYLIC ACID MONONUCLEOTIDE NICKEL INSERTION PROTEIN"/>
    <property type="match status" value="1"/>
</dbReference>
<organism evidence="3 4">
    <name type="scientific">Taurinivorans muris</name>
    <dbReference type="NCBI Taxonomy" id="2787751"/>
    <lineage>
        <taxon>Bacteria</taxon>
        <taxon>Pseudomonadati</taxon>
        <taxon>Thermodesulfobacteriota</taxon>
        <taxon>Desulfovibrionia</taxon>
        <taxon>Desulfovibrionales</taxon>
        <taxon>Desulfovibrionaceae</taxon>
        <taxon>Taurinivorans</taxon>
    </lineage>
</organism>
<dbReference type="EMBL" id="CP065938">
    <property type="protein sequence ID" value="UWX05514.1"/>
    <property type="molecule type" value="Genomic_DNA"/>
</dbReference>
<feature type="compositionally biased region" description="Basic residues" evidence="2">
    <location>
        <begin position="1"/>
        <end position="10"/>
    </location>
</feature>
<keyword evidence="1" id="KW-0533">Nickel</keyword>
<protein>
    <submittedName>
        <fullName evidence="3">LarC family nickel insertion protein</fullName>
    </submittedName>
</protein>
<feature type="compositionally biased region" description="Basic and acidic residues" evidence="2">
    <location>
        <begin position="11"/>
        <end position="34"/>
    </location>
</feature>
<dbReference type="Proteomes" id="UP001058120">
    <property type="component" value="Chromosome"/>
</dbReference>
<evidence type="ECO:0000313" key="4">
    <source>
        <dbReference type="Proteomes" id="UP001058120"/>
    </source>
</evidence>
<keyword evidence="4" id="KW-1185">Reference proteome</keyword>
<dbReference type="RefSeq" id="WP_334315097.1">
    <property type="nucleotide sequence ID" value="NZ_CP065938.1"/>
</dbReference>
<evidence type="ECO:0000256" key="1">
    <source>
        <dbReference type="ARBA" id="ARBA00022596"/>
    </source>
</evidence>
<dbReference type="InterPro" id="IPR002822">
    <property type="entry name" value="Ni_insertion"/>
</dbReference>
<accession>A0ABY5Y1Q3</accession>